<dbReference type="OrthoDB" id="2185101at2"/>
<comment type="caution">
    <text evidence="1">The sequence shown here is derived from an EMBL/GenBank/DDBJ whole genome shotgun (WGS) entry which is preliminary data.</text>
</comment>
<dbReference type="Gene3D" id="3.40.50.1240">
    <property type="entry name" value="Phosphoglycerate mutase-like"/>
    <property type="match status" value="1"/>
</dbReference>
<accession>A0A163EKX1</accession>
<dbReference type="AlphaFoldDB" id="A0A163EKX1"/>
<dbReference type="GO" id="GO:0016791">
    <property type="term" value="F:phosphatase activity"/>
    <property type="evidence" value="ECO:0007669"/>
    <property type="project" value="TreeGrafter"/>
</dbReference>
<dbReference type="SUPFAM" id="SSF53254">
    <property type="entry name" value="Phosphoglycerate mutase-like"/>
    <property type="match status" value="1"/>
</dbReference>
<dbReference type="Proteomes" id="UP000076796">
    <property type="component" value="Unassembled WGS sequence"/>
</dbReference>
<dbReference type="STRING" id="59843.A3958_26365"/>
<gene>
    <name evidence="1" type="ORF">AWU65_27630</name>
</gene>
<dbReference type="GeneID" id="97554592"/>
<organism evidence="1 2">
    <name type="scientific">Paenibacillus glucanolyticus</name>
    <dbReference type="NCBI Taxonomy" id="59843"/>
    <lineage>
        <taxon>Bacteria</taxon>
        <taxon>Bacillati</taxon>
        <taxon>Bacillota</taxon>
        <taxon>Bacilli</taxon>
        <taxon>Bacillales</taxon>
        <taxon>Paenibacillaceae</taxon>
        <taxon>Paenibacillus</taxon>
    </lineage>
</organism>
<reference evidence="1" key="1">
    <citation type="journal article" date="2016" name="Genome Announc.">
        <title>Draft genomes of two strains of Paenibacillus glucanolyticus with capability to degrade lignocellulose.</title>
        <authorList>
            <person name="Mathews S.L."/>
            <person name="Pawlak J."/>
            <person name="Grunden A.M."/>
        </authorList>
    </citation>
    <scope>NUCLEOTIDE SEQUENCE [LARGE SCALE GENOMIC DNA]</scope>
    <source>
        <strain evidence="1">SLM1</strain>
    </source>
</reference>
<dbReference type="PANTHER" id="PTHR48100:SF59">
    <property type="entry name" value="ADENOSYLCOBALAMIN_ALPHA-RIBAZOLE PHOSPHATASE"/>
    <property type="match status" value="1"/>
</dbReference>
<evidence type="ECO:0000313" key="1">
    <source>
        <dbReference type="EMBL" id="KZS43855.1"/>
    </source>
</evidence>
<proteinExistence type="predicted"/>
<evidence type="ECO:0000313" key="2">
    <source>
        <dbReference type="Proteomes" id="UP000076796"/>
    </source>
</evidence>
<sequence length="186" mass="21011">MTTLYFVRHAESPYSEGKERSRGLSVQGASDAERVKGLLLGKGIGVIVSSPYQRAKDTVQPLADALGLPITVLEDLRERKIGDFQGNSFTDAKRKLFNEPDTCFPEGESSKDAQRRAVQAMEGILDTYKGKNVVMGTHGDIMTLMLHHYDQRFDYEFWQGTSMPDIYRAEFEEGKLVNISRLWREG</sequence>
<dbReference type="InterPro" id="IPR050275">
    <property type="entry name" value="PGM_Phosphatase"/>
</dbReference>
<dbReference type="InterPro" id="IPR013078">
    <property type="entry name" value="His_Pase_superF_clade-1"/>
</dbReference>
<dbReference type="Pfam" id="PF00300">
    <property type="entry name" value="His_Phos_1"/>
    <property type="match status" value="1"/>
</dbReference>
<name>A0A163EKX1_9BACL</name>
<dbReference type="RefSeq" id="WP_063480073.1">
    <property type="nucleotide sequence ID" value="NZ_CP147845.1"/>
</dbReference>
<dbReference type="InterPro" id="IPR029033">
    <property type="entry name" value="His_PPase_superfam"/>
</dbReference>
<dbReference type="EMBL" id="LWMH01000002">
    <property type="protein sequence ID" value="KZS43855.1"/>
    <property type="molecule type" value="Genomic_DNA"/>
</dbReference>
<dbReference type="SMART" id="SM00855">
    <property type="entry name" value="PGAM"/>
    <property type="match status" value="1"/>
</dbReference>
<dbReference type="GO" id="GO:0005737">
    <property type="term" value="C:cytoplasm"/>
    <property type="evidence" value="ECO:0007669"/>
    <property type="project" value="TreeGrafter"/>
</dbReference>
<dbReference type="CDD" id="cd07067">
    <property type="entry name" value="HP_PGM_like"/>
    <property type="match status" value="1"/>
</dbReference>
<keyword evidence="2" id="KW-1185">Reference proteome</keyword>
<protein>
    <submittedName>
        <fullName evidence="1">Phosphoglycerate mutase</fullName>
    </submittedName>
</protein>
<dbReference type="PANTHER" id="PTHR48100">
    <property type="entry name" value="BROAD-SPECIFICITY PHOSPHATASE YOR283W-RELATED"/>
    <property type="match status" value="1"/>
</dbReference>